<dbReference type="PANTHER" id="PTHR21092">
    <property type="entry name" value="NICASTRIN"/>
    <property type="match status" value="1"/>
</dbReference>
<feature type="chain" id="PRO_5015170320" description="Nicastrin" evidence="11">
    <location>
        <begin position="20"/>
        <end position="644"/>
    </location>
</feature>
<evidence type="ECO:0000256" key="9">
    <source>
        <dbReference type="ARBA" id="ARBA00023180"/>
    </source>
</evidence>
<comment type="caution">
    <text evidence="13">The sequence shown here is derived from an EMBL/GenBank/DDBJ whole genome shotgun (WGS) entry which is preliminary data.</text>
</comment>
<evidence type="ECO:0000256" key="8">
    <source>
        <dbReference type="ARBA" id="ARBA00023136"/>
    </source>
</evidence>
<dbReference type="InterPro" id="IPR008710">
    <property type="entry name" value="Nicastrin"/>
</dbReference>
<evidence type="ECO:0000256" key="3">
    <source>
        <dbReference type="ARBA" id="ARBA00015303"/>
    </source>
</evidence>
<comment type="similarity">
    <text evidence="2">Belongs to the nicastrin family.</text>
</comment>
<evidence type="ECO:0000313" key="13">
    <source>
        <dbReference type="EMBL" id="PRP82947.1"/>
    </source>
</evidence>
<dbReference type="Pfam" id="PF18266">
    <property type="entry name" value="Ncstrn_small"/>
    <property type="match status" value="1"/>
</dbReference>
<evidence type="ECO:0000259" key="12">
    <source>
        <dbReference type="Pfam" id="PF18266"/>
    </source>
</evidence>
<protein>
    <recommendedName>
        <fullName evidence="3">Nicastrin</fullName>
    </recommendedName>
</protein>
<feature type="signal peptide" evidence="11">
    <location>
        <begin position="1"/>
        <end position="19"/>
    </location>
</feature>
<dbReference type="STRING" id="1890364.A0A2P6NG55"/>
<dbReference type="Gene3D" id="3.40.630.10">
    <property type="entry name" value="Zn peptidases"/>
    <property type="match status" value="1"/>
</dbReference>
<organism evidence="13 14">
    <name type="scientific">Planoprotostelium fungivorum</name>
    <dbReference type="NCBI Taxonomy" id="1890364"/>
    <lineage>
        <taxon>Eukaryota</taxon>
        <taxon>Amoebozoa</taxon>
        <taxon>Evosea</taxon>
        <taxon>Variosea</taxon>
        <taxon>Cavosteliida</taxon>
        <taxon>Cavosteliaceae</taxon>
        <taxon>Planoprotostelium</taxon>
    </lineage>
</organism>
<dbReference type="Pfam" id="PF05450">
    <property type="entry name" value="Nicastrin"/>
    <property type="match status" value="1"/>
</dbReference>
<keyword evidence="7 10" id="KW-1133">Transmembrane helix</keyword>
<reference evidence="13 14" key="1">
    <citation type="journal article" date="2018" name="Genome Biol. Evol.">
        <title>Multiple Roots of Fruiting Body Formation in Amoebozoa.</title>
        <authorList>
            <person name="Hillmann F."/>
            <person name="Forbes G."/>
            <person name="Novohradska S."/>
            <person name="Ferling I."/>
            <person name="Riege K."/>
            <person name="Groth M."/>
            <person name="Westermann M."/>
            <person name="Marz M."/>
            <person name="Spaller T."/>
            <person name="Winckler T."/>
            <person name="Schaap P."/>
            <person name="Glockner G."/>
        </authorList>
    </citation>
    <scope>NUCLEOTIDE SEQUENCE [LARGE SCALE GENOMIC DNA]</scope>
    <source>
        <strain evidence="13 14">Jena</strain>
    </source>
</reference>
<evidence type="ECO:0000313" key="14">
    <source>
        <dbReference type="Proteomes" id="UP000241769"/>
    </source>
</evidence>
<dbReference type="InterPro" id="IPR041084">
    <property type="entry name" value="Ncstrn_small"/>
</dbReference>
<keyword evidence="14" id="KW-1185">Reference proteome</keyword>
<comment type="subcellular location">
    <subcellularLocation>
        <location evidence="1">Membrane</location>
        <topology evidence="1">Single-pass type I membrane protein</topology>
    </subcellularLocation>
</comment>
<dbReference type="GO" id="GO:0016485">
    <property type="term" value="P:protein processing"/>
    <property type="evidence" value="ECO:0007669"/>
    <property type="project" value="InterPro"/>
</dbReference>
<dbReference type="GO" id="GO:0007219">
    <property type="term" value="P:Notch signaling pathway"/>
    <property type="evidence" value="ECO:0007669"/>
    <property type="project" value="UniProtKB-KW"/>
</dbReference>
<evidence type="ECO:0000256" key="7">
    <source>
        <dbReference type="ARBA" id="ARBA00022989"/>
    </source>
</evidence>
<gene>
    <name evidence="13" type="ORF">PROFUN_06724</name>
</gene>
<feature type="transmembrane region" description="Helical" evidence="10">
    <location>
        <begin position="615"/>
        <end position="636"/>
    </location>
</feature>
<dbReference type="InParanoid" id="A0A2P6NG55"/>
<name>A0A2P6NG55_9EUKA</name>
<keyword evidence="5 11" id="KW-0732">Signal</keyword>
<dbReference type="EMBL" id="MDYQ01000093">
    <property type="protein sequence ID" value="PRP82947.1"/>
    <property type="molecule type" value="Genomic_DNA"/>
</dbReference>
<dbReference type="PANTHER" id="PTHR21092:SF0">
    <property type="entry name" value="NICASTRIN"/>
    <property type="match status" value="1"/>
</dbReference>
<keyword evidence="9" id="KW-0325">Glycoprotein</keyword>
<keyword evidence="8 10" id="KW-0472">Membrane</keyword>
<evidence type="ECO:0000256" key="11">
    <source>
        <dbReference type="SAM" id="SignalP"/>
    </source>
</evidence>
<feature type="domain" description="Nicastrin small lobe" evidence="12">
    <location>
        <begin position="34"/>
        <end position="195"/>
    </location>
</feature>
<keyword evidence="4 10" id="KW-0812">Transmembrane</keyword>
<accession>A0A2P6NG55</accession>
<proteinExistence type="inferred from homology"/>
<evidence type="ECO:0000256" key="5">
    <source>
        <dbReference type="ARBA" id="ARBA00022729"/>
    </source>
</evidence>
<evidence type="ECO:0000256" key="2">
    <source>
        <dbReference type="ARBA" id="ARBA00007717"/>
    </source>
</evidence>
<dbReference type="FunCoup" id="A0A2P6NG55">
    <property type="interactions" value="337"/>
</dbReference>
<sequence>MWATTVLLGLCACVSIVNSAGVYEHLYTSVTSFPCTRLANTTNLIGCTSSKNGDAGELWPIQSEADIDDFHNHKSRTAKIIVLSPSLLNAKIINKLYSESKIAGFIVSPTGNDTYPTSLSLEEEHPNKKYGLYPNSTVVWNPKGNTLSYDQIHIPVYYIPYTDYVTEGVLEKAKSNAHTDGYPKWGARLSSWMAASGPTSTCLRRTQCDPLGGKSTWSAIGGSIDQSKDIVLLVAHLDATALFHDKAIGADATVSGKVAAIVAAKALSQAYRSYGPFNKQVIVALFDGESWGYLGSKRFVRDIQSFNCKQRGATEDVCLDPYSISMAFKDIQFDKIDTIVEIGMVGNLQTTGGNTTLYAHTDNTKAPGSSALPAFFQAAGQSLNITVNDVASSHSAAELPPSSVMSFLLKKPIKSVVIAEHSGPYTNPYYGSHLDDFKNINSDHVTRVAQLIANTVLTLAGSSSSNVSIDANLTSQLIYCFSNSFHCDLTDRYLGGGLPVYPTQYTGVWNWGSVSAQSKLAHDVLFDVTKSNTTNTACSTASDCAVGADCIAGNCTYGWTHYHDALSIGLDFDYNGGGGYIENDEWDKNGATWTESRWDSTVLEIYQADSPSSELVVLSFGVVITLASMLTVWAIGRYYPFSRS</sequence>
<evidence type="ECO:0000256" key="1">
    <source>
        <dbReference type="ARBA" id="ARBA00004479"/>
    </source>
</evidence>
<evidence type="ECO:0000256" key="6">
    <source>
        <dbReference type="ARBA" id="ARBA00022976"/>
    </source>
</evidence>
<evidence type="ECO:0000256" key="10">
    <source>
        <dbReference type="SAM" id="Phobius"/>
    </source>
</evidence>
<evidence type="ECO:0000256" key="4">
    <source>
        <dbReference type="ARBA" id="ARBA00022692"/>
    </source>
</evidence>
<dbReference type="OrthoDB" id="10265862at2759"/>
<dbReference type="Proteomes" id="UP000241769">
    <property type="component" value="Unassembled WGS sequence"/>
</dbReference>
<dbReference type="AlphaFoldDB" id="A0A2P6NG55"/>
<keyword evidence="6" id="KW-0914">Notch signaling pathway</keyword>
<dbReference type="GO" id="GO:0005886">
    <property type="term" value="C:plasma membrane"/>
    <property type="evidence" value="ECO:0007669"/>
    <property type="project" value="TreeGrafter"/>
</dbReference>
<dbReference type="SUPFAM" id="SSF53187">
    <property type="entry name" value="Zn-dependent exopeptidases"/>
    <property type="match status" value="1"/>
</dbReference>